<dbReference type="InterPro" id="IPR002139">
    <property type="entry name" value="Ribo/fructo_kinase"/>
</dbReference>
<evidence type="ECO:0000256" key="2">
    <source>
        <dbReference type="ARBA" id="ARBA00022679"/>
    </source>
</evidence>
<dbReference type="AlphaFoldDB" id="M0NCE7"/>
<evidence type="ECO:0000313" key="7">
    <source>
        <dbReference type="Proteomes" id="UP000011625"/>
    </source>
</evidence>
<reference evidence="6 7" key="1">
    <citation type="journal article" date="2014" name="PLoS Genet.">
        <title>Phylogenetically driven sequencing of extremely halophilic archaea reveals strategies for static and dynamic osmo-response.</title>
        <authorList>
            <person name="Becker E.A."/>
            <person name="Seitzer P.M."/>
            <person name="Tritt A."/>
            <person name="Larsen D."/>
            <person name="Krusor M."/>
            <person name="Yao A.I."/>
            <person name="Wu D."/>
            <person name="Madern D."/>
            <person name="Eisen J.A."/>
            <person name="Darling A.E."/>
            <person name="Facciotti M.T."/>
        </authorList>
    </citation>
    <scope>NUCLEOTIDE SEQUENCE [LARGE SCALE GENOMIC DNA]</scope>
    <source>
        <strain evidence="6 7">DSM 8989</strain>
    </source>
</reference>
<name>M0NCE7_9EURY</name>
<comment type="caution">
    <text evidence="6">The sequence shown here is derived from an EMBL/GenBank/DDBJ whole genome shotgun (WGS) entry which is preliminary data.</text>
</comment>
<gene>
    <name evidence="6" type="ORF">C450_01979</name>
</gene>
<dbReference type="STRING" id="1227456.C450_01979"/>
<dbReference type="PATRIC" id="fig|1227456.3.peg.415"/>
<dbReference type="SUPFAM" id="SSF53613">
    <property type="entry name" value="Ribokinase-like"/>
    <property type="match status" value="1"/>
</dbReference>
<dbReference type="Gene3D" id="3.40.1190.20">
    <property type="match status" value="1"/>
</dbReference>
<feature type="domain" description="Carbohydrate kinase PfkB" evidence="5">
    <location>
        <begin position="6"/>
        <end position="297"/>
    </location>
</feature>
<keyword evidence="7" id="KW-1185">Reference proteome</keyword>
<dbReference type="Proteomes" id="UP000011625">
    <property type="component" value="Unassembled WGS sequence"/>
</dbReference>
<dbReference type="GO" id="GO:0005829">
    <property type="term" value="C:cytosol"/>
    <property type="evidence" value="ECO:0007669"/>
    <property type="project" value="TreeGrafter"/>
</dbReference>
<dbReference type="PANTHER" id="PTHR10584">
    <property type="entry name" value="SUGAR KINASE"/>
    <property type="match status" value="1"/>
</dbReference>
<proteinExistence type="inferred from homology"/>
<dbReference type="InterPro" id="IPR029056">
    <property type="entry name" value="Ribokinase-like"/>
</dbReference>
<dbReference type="GO" id="GO:0016301">
    <property type="term" value="F:kinase activity"/>
    <property type="evidence" value="ECO:0007669"/>
    <property type="project" value="UniProtKB-KW"/>
</dbReference>
<dbReference type="RefSeq" id="WP_005039350.1">
    <property type="nucleotide sequence ID" value="NZ_AOME01000013.1"/>
</dbReference>
<dbReference type="InterPro" id="IPR011611">
    <property type="entry name" value="PfkB_dom"/>
</dbReference>
<organism evidence="6 7">
    <name type="scientific">Halococcus salifodinae DSM 8989</name>
    <dbReference type="NCBI Taxonomy" id="1227456"/>
    <lineage>
        <taxon>Archaea</taxon>
        <taxon>Methanobacteriati</taxon>
        <taxon>Methanobacteriota</taxon>
        <taxon>Stenosarchaea group</taxon>
        <taxon>Halobacteria</taxon>
        <taxon>Halobacteriales</taxon>
        <taxon>Halococcaceae</taxon>
        <taxon>Halococcus</taxon>
    </lineage>
</organism>
<dbReference type="PANTHER" id="PTHR10584:SF157">
    <property type="entry name" value="SULFOFRUCTOSE KINASE"/>
    <property type="match status" value="1"/>
</dbReference>
<dbReference type="Pfam" id="PF00294">
    <property type="entry name" value="PfkB"/>
    <property type="match status" value="1"/>
</dbReference>
<dbReference type="OrthoDB" id="26949at2157"/>
<evidence type="ECO:0000256" key="3">
    <source>
        <dbReference type="ARBA" id="ARBA00022777"/>
    </source>
</evidence>
<evidence type="ECO:0000256" key="1">
    <source>
        <dbReference type="ARBA" id="ARBA00010688"/>
    </source>
</evidence>
<keyword evidence="3 4" id="KW-0418">Kinase</keyword>
<sequence>MSSPAVVTVGSAVVDRIYTLSNLPQPDGGAFVRDHTTAVGGVAANVASGLAELGRETGIVTRLETDAAERIETDLRERGLDCTRVRSGPETSSYTLILRGPDGERMVVAGGQSVPNLRLDNADMSYVNDASVVFTSAYAPDAVVSRLVTARERGELSTLVFDLAGPLSELEGRGTSPATIDRLLDVADLFVVGAVAARSSFGGCDEAITALERRGVGRAAVTRGDAGAVLLNEGTTVDVPAIEVAVTDTTGAGDVFTAGLIHAWLLNGLSAKEAGRFAAGAAALNCAAEGARGHLPTDAVVRSFLDEKDD</sequence>
<comment type="similarity">
    <text evidence="1 4">Belongs to the carbohydrate kinase PfkB family.</text>
</comment>
<dbReference type="PROSITE" id="PS00584">
    <property type="entry name" value="PFKB_KINASES_2"/>
    <property type="match status" value="1"/>
</dbReference>
<evidence type="ECO:0000313" key="6">
    <source>
        <dbReference type="EMBL" id="EMA55496.1"/>
    </source>
</evidence>
<evidence type="ECO:0000259" key="5">
    <source>
        <dbReference type="Pfam" id="PF00294"/>
    </source>
</evidence>
<keyword evidence="2 4" id="KW-0808">Transferase</keyword>
<dbReference type="PRINTS" id="PR00990">
    <property type="entry name" value="RIBOKINASE"/>
</dbReference>
<dbReference type="EMBL" id="AOME01000013">
    <property type="protein sequence ID" value="EMA55496.1"/>
    <property type="molecule type" value="Genomic_DNA"/>
</dbReference>
<dbReference type="InterPro" id="IPR002173">
    <property type="entry name" value="Carboh/pur_kinase_PfkB_CS"/>
</dbReference>
<protein>
    <submittedName>
        <fullName evidence="6">PfkB domain-containing protein</fullName>
    </submittedName>
</protein>
<evidence type="ECO:0000256" key="4">
    <source>
        <dbReference type="RuleBase" id="RU003704"/>
    </source>
</evidence>
<dbReference type="GO" id="GO:0006796">
    <property type="term" value="P:phosphate-containing compound metabolic process"/>
    <property type="evidence" value="ECO:0007669"/>
    <property type="project" value="UniProtKB-ARBA"/>
</dbReference>
<accession>M0NCE7</accession>